<dbReference type="EMBL" id="CP001800">
    <property type="protein sequence ID" value="ACX90627.1"/>
    <property type="molecule type" value="Genomic_DNA"/>
</dbReference>
<proteinExistence type="predicted"/>
<gene>
    <name evidence="1" type="ordered locus">Ssol_0335</name>
</gene>
<name>D0KN92_SACS9</name>
<dbReference type="AlphaFoldDB" id="D0KN92"/>
<sequence>MMSKINYEHILKKLGKVSRIDLPKIVSAFRKFIALGKGYTTRS</sequence>
<accession>D0KN92</accession>
<dbReference type="KEGG" id="sol:Ssol_0335"/>
<protein>
    <submittedName>
        <fullName evidence="1">Uncharacterized protein</fullName>
    </submittedName>
</protein>
<evidence type="ECO:0000313" key="1">
    <source>
        <dbReference type="EMBL" id="ACX90627.1"/>
    </source>
</evidence>
<dbReference type="HOGENOM" id="CLU_3228007_0_0_2"/>
<reference evidence="1" key="1">
    <citation type="submission" date="2009-10" db="EMBL/GenBank/DDBJ databases">
        <title>Complete sequence of Sulfolobus solfataricus 98/2.</title>
        <authorList>
            <consortium name="US DOE Joint Genome Institute"/>
            <person name="Lucas S."/>
            <person name="Copeland A."/>
            <person name="Lapidus A."/>
            <person name="Glavina del Rio T."/>
            <person name="Tice H."/>
            <person name="Bruce D."/>
            <person name="Goodwin L."/>
            <person name="Pitluck S."/>
            <person name="Munk A.C."/>
            <person name="Brettin T."/>
            <person name="Detter J.C."/>
            <person name="Han C."/>
            <person name="Tapia R."/>
            <person name="Larimer F."/>
            <person name="Land M."/>
            <person name="Hauser L."/>
            <person name="Kyrpides N."/>
            <person name="Ovchinnikova G."/>
            <person name="Mead D."/>
        </authorList>
    </citation>
    <scope>NUCLEOTIDE SEQUENCE [LARGE SCALE GENOMIC DNA]</scope>
    <source>
        <strain evidence="1">98/2</strain>
    </source>
</reference>
<organism evidence="1">
    <name type="scientific">Saccharolobus solfataricus (strain 98/2)</name>
    <name type="common">Sulfolobus solfataricus</name>
    <dbReference type="NCBI Taxonomy" id="555311"/>
    <lineage>
        <taxon>Archaea</taxon>
        <taxon>Thermoproteota</taxon>
        <taxon>Thermoprotei</taxon>
        <taxon>Sulfolobales</taxon>
        <taxon>Sulfolobaceae</taxon>
        <taxon>Saccharolobus</taxon>
    </lineage>
</organism>